<sequence length="566" mass="61646">MCFQEYIAYQCGHRSPSVARPCPMTTAGHNFPVCTIQPVKEYFAETMCAACERQMHSRWVLIREWEHRWLHERGACGCDVCFPGLLTTPRVIGDDSSFTGNQAFSGTSSSATAAGSSDGHSESRQYSANVGIGDGRIPALFSETVTTSGEHRVSIRIPSLYAAEWLADHRGLHAAGKCSCNADFAPFRPQIPDEELTPTDQQIVRLWQQLDAEGEGNEPNARDIDGQVADSSRRIAQITEIFGFFTAGSETPKVNLPPPTVTSVDSSQGSDINKTHEKGRRGHKQSRQDSAKIQTRRQVQPDGRFPFQNLKNPPEQQHAGLHPQPTMAYNPLSLVFSNQPFNNVPCELTTTGGEATALTRTTLYPGYPGEYPIYQHPHPNPNPYPQPANPYFATPATYSDTIPFGARPWSMRPQAPHGASGPISGPGPYWNLGLRHNSQAVPPAAGGGAQQQHHHQGEAYHHGYSQQGQQIIASAAPPNPTLAICGVPIGAGPEGESHMPSWRNCRLRSLRGESAGGLSLEGSSARYYSASECGGGDDEDKKEQEDEQETEESPAPPLVRRHSTLL</sequence>
<keyword evidence="3" id="KW-1185">Reference proteome</keyword>
<dbReference type="Proteomes" id="UP001302812">
    <property type="component" value="Unassembled WGS sequence"/>
</dbReference>
<organism evidence="2 3">
    <name type="scientific">Canariomyces notabilis</name>
    <dbReference type="NCBI Taxonomy" id="2074819"/>
    <lineage>
        <taxon>Eukaryota</taxon>
        <taxon>Fungi</taxon>
        <taxon>Dikarya</taxon>
        <taxon>Ascomycota</taxon>
        <taxon>Pezizomycotina</taxon>
        <taxon>Sordariomycetes</taxon>
        <taxon>Sordariomycetidae</taxon>
        <taxon>Sordariales</taxon>
        <taxon>Chaetomiaceae</taxon>
        <taxon>Canariomyces</taxon>
    </lineage>
</organism>
<reference evidence="2" key="1">
    <citation type="journal article" date="2023" name="Mol. Phylogenet. Evol.">
        <title>Genome-scale phylogeny and comparative genomics of the fungal order Sordariales.</title>
        <authorList>
            <person name="Hensen N."/>
            <person name="Bonometti L."/>
            <person name="Westerberg I."/>
            <person name="Brannstrom I.O."/>
            <person name="Guillou S."/>
            <person name="Cros-Aarteil S."/>
            <person name="Calhoun S."/>
            <person name="Haridas S."/>
            <person name="Kuo A."/>
            <person name="Mondo S."/>
            <person name="Pangilinan J."/>
            <person name="Riley R."/>
            <person name="LaButti K."/>
            <person name="Andreopoulos B."/>
            <person name="Lipzen A."/>
            <person name="Chen C."/>
            <person name="Yan M."/>
            <person name="Daum C."/>
            <person name="Ng V."/>
            <person name="Clum A."/>
            <person name="Steindorff A."/>
            <person name="Ohm R.A."/>
            <person name="Martin F."/>
            <person name="Silar P."/>
            <person name="Natvig D.O."/>
            <person name="Lalanne C."/>
            <person name="Gautier V."/>
            <person name="Ament-Velasquez S.L."/>
            <person name="Kruys A."/>
            <person name="Hutchinson M.I."/>
            <person name="Powell A.J."/>
            <person name="Barry K."/>
            <person name="Miller A.N."/>
            <person name="Grigoriev I.V."/>
            <person name="Debuchy R."/>
            <person name="Gladieux P."/>
            <person name="Hiltunen Thoren M."/>
            <person name="Johannesson H."/>
        </authorList>
    </citation>
    <scope>NUCLEOTIDE SEQUENCE</scope>
    <source>
        <strain evidence="2">CBS 508.74</strain>
    </source>
</reference>
<feature type="region of interest" description="Disordered" evidence="1">
    <location>
        <begin position="248"/>
        <end position="306"/>
    </location>
</feature>
<feature type="region of interest" description="Disordered" evidence="1">
    <location>
        <begin position="412"/>
        <end position="466"/>
    </location>
</feature>
<accession>A0AAN6YWD1</accession>
<feature type="region of interest" description="Disordered" evidence="1">
    <location>
        <begin position="107"/>
        <end position="128"/>
    </location>
</feature>
<feature type="compositionally biased region" description="Low complexity" evidence="1">
    <location>
        <begin position="107"/>
        <end position="117"/>
    </location>
</feature>
<dbReference type="AlphaFoldDB" id="A0AAN6YWD1"/>
<evidence type="ECO:0000313" key="2">
    <source>
        <dbReference type="EMBL" id="KAK4116510.1"/>
    </source>
</evidence>
<name>A0AAN6YWD1_9PEZI</name>
<comment type="caution">
    <text evidence="2">The sequence shown here is derived from an EMBL/GenBank/DDBJ whole genome shotgun (WGS) entry which is preliminary data.</text>
</comment>
<evidence type="ECO:0000256" key="1">
    <source>
        <dbReference type="SAM" id="MobiDB-lite"/>
    </source>
</evidence>
<dbReference type="RefSeq" id="XP_064674080.1">
    <property type="nucleotide sequence ID" value="XM_064817337.1"/>
</dbReference>
<dbReference type="GeneID" id="89941462"/>
<feature type="compositionally biased region" description="Low complexity" evidence="1">
    <location>
        <begin position="516"/>
        <end position="526"/>
    </location>
</feature>
<gene>
    <name evidence="2" type="ORF">N656DRAFT_794810</name>
</gene>
<feature type="region of interest" description="Disordered" evidence="1">
    <location>
        <begin position="516"/>
        <end position="566"/>
    </location>
</feature>
<protein>
    <submittedName>
        <fullName evidence="2">Uncharacterized protein</fullName>
    </submittedName>
</protein>
<feature type="compositionally biased region" description="Polar residues" evidence="1">
    <location>
        <begin position="261"/>
        <end position="272"/>
    </location>
</feature>
<reference evidence="2" key="2">
    <citation type="submission" date="2023-05" db="EMBL/GenBank/DDBJ databases">
        <authorList>
            <consortium name="Lawrence Berkeley National Laboratory"/>
            <person name="Steindorff A."/>
            <person name="Hensen N."/>
            <person name="Bonometti L."/>
            <person name="Westerberg I."/>
            <person name="Brannstrom I.O."/>
            <person name="Guillou S."/>
            <person name="Cros-Aarteil S."/>
            <person name="Calhoun S."/>
            <person name="Haridas S."/>
            <person name="Kuo A."/>
            <person name="Mondo S."/>
            <person name="Pangilinan J."/>
            <person name="Riley R."/>
            <person name="Labutti K."/>
            <person name="Andreopoulos B."/>
            <person name="Lipzen A."/>
            <person name="Chen C."/>
            <person name="Yanf M."/>
            <person name="Daum C."/>
            <person name="Ng V."/>
            <person name="Clum A."/>
            <person name="Ohm R."/>
            <person name="Martin F."/>
            <person name="Silar P."/>
            <person name="Natvig D."/>
            <person name="Lalanne C."/>
            <person name="Gautier V."/>
            <person name="Ament-Velasquez S.L."/>
            <person name="Kruys A."/>
            <person name="Hutchinson M.I."/>
            <person name="Powell A.J."/>
            <person name="Barry K."/>
            <person name="Miller A.N."/>
            <person name="Grigoriev I.V."/>
            <person name="Debuchy R."/>
            <person name="Gladieux P."/>
            <person name="Thoren M.H."/>
            <person name="Johannesson H."/>
        </authorList>
    </citation>
    <scope>NUCLEOTIDE SEQUENCE</scope>
    <source>
        <strain evidence="2">CBS 508.74</strain>
    </source>
</reference>
<dbReference type="EMBL" id="MU853333">
    <property type="protein sequence ID" value="KAK4116510.1"/>
    <property type="molecule type" value="Genomic_DNA"/>
</dbReference>
<proteinExistence type="predicted"/>
<evidence type="ECO:0000313" key="3">
    <source>
        <dbReference type="Proteomes" id="UP001302812"/>
    </source>
</evidence>